<name>A0AA88QT75_9ASTE</name>
<dbReference type="PROSITE" id="PS50181">
    <property type="entry name" value="FBOX"/>
    <property type="match status" value="1"/>
</dbReference>
<protein>
    <recommendedName>
        <fullName evidence="1">F-box domain-containing protein</fullName>
    </recommendedName>
</protein>
<dbReference type="SUPFAM" id="SSF52047">
    <property type="entry name" value="RNI-like"/>
    <property type="match status" value="1"/>
</dbReference>
<keyword evidence="3" id="KW-1185">Reference proteome</keyword>
<proteinExistence type="predicted"/>
<dbReference type="CDD" id="cd22160">
    <property type="entry name" value="F-box_AtFBL13-like"/>
    <property type="match status" value="1"/>
</dbReference>
<comment type="caution">
    <text evidence="2">The sequence shown here is derived from an EMBL/GenBank/DDBJ whole genome shotgun (WGS) entry which is preliminary data.</text>
</comment>
<evidence type="ECO:0000313" key="2">
    <source>
        <dbReference type="EMBL" id="KAK2975858.1"/>
    </source>
</evidence>
<dbReference type="Gene3D" id="3.80.10.10">
    <property type="entry name" value="Ribonuclease Inhibitor"/>
    <property type="match status" value="1"/>
</dbReference>
<dbReference type="Gene3D" id="1.20.1280.50">
    <property type="match status" value="1"/>
</dbReference>
<dbReference type="InterPro" id="IPR001810">
    <property type="entry name" value="F-box_dom"/>
</dbReference>
<dbReference type="Pfam" id="PF00646">
    <property type="entry name" value="F-box"/>
    <property type="match status" value="2"/>
</dbReference>
<gene>
    <name evidence="2" type="ORF">RJ640_022646</name>
</gene>
<dbReference type="PANTHER" id="PTHR34145">
    <property type="entry name" value="OS02G0105600 PROTEIN"/>
    <property type="match status" value="1"/>
</dbReference>
<dbReference type="Pfam" id="PF23622">
    <property type="entry name" value="LRR_At1g61320_AtMIF1"/>
    <property type="match status" value="1"/>
</dbReference>
<dbReference type="Proteomes" id="UP001187471">
    <property type="component" value="Unassembled WGS sequence"/>
</dbReference>
<dbReference type="EMBL" id="JAVXUO010002149">
    <property type="protein sequence ID" value="KAK2975858.1"/>
    <property type="molecule type" value="Genomic_DNA"/>
</dbReference>
<feature type="domain" description="F-box" evidence="1">
    <location>
        <begin position="127"/>
        <end position="176"/>
    </location>
</feature>
<dbReference type="SUPFAM" id="SSF81383">
    <property type="entry name" value="F-box domain"/>
    <property type="match status" value="2"/>
</dbReference>
<sequence>MLVSVLSFLTMRDAAVTSLLSHRWRNLWEYFTSILTFDRAKEKWGGVDKNPMLLEGLRSKYIVNLTYLISLSAKYLMKRKMQTSLASKIQHIVNLTYLISLRAKYLMKRKVQTSLAHKVQKCTTTGGDRISQLPDEVLASIVFFLTMRDAAVTSLVSHRWQHLWEYFTGILTFDRTKEKWGGVEENPMLLDGLRSKYVSWVNQVCNSHKGPMIDGFVVRYDLDIEFSMHLDKWVDFAIGKKTKRLELVLQSFLGGHRASKRYTFSDKFFDRIKTPLGLSNIKYLRSLCFRIVNITGELIEHFLSHCPVLEQLCVQGSELLVDLKVTGSLKHLEIYQCFRVEKVEICAPDLVSLVFSNYRAGLHIKYAPKLVDTFIGWTLGAPISSVVSPVSSYLLQLETLTLDFVFSMGDSQAYTFFPFPKLYKLRNLTWKVVTNDSVSLLGLTSLIEASPSLQKFSLELSWSDHEFERELEKAIGCPHPCLQVVEVVGFVGRTIDVELVMYLLEHAGKLERIVLNPAFPWTIGTPLEFIEFKGTKAARECALQLKASVPRGAELVVL</sequence>
<dbReference type="InterPro" id="IPR053772">
    <property type="entry name" value="At1g61320/At1g61330-like"/>
</dbReference>
<accession>A0AA88QT75</accession>
<dbReference type="PANTHER" id="PTHR34145:SF68">
    <property type="entry name" value="FBD DOMAIN-CONTAINING PROTEIN"/>
    <property type="match status" value="1"/>
</dbReference>
<organism evidence="2 3">
    <name type="scientific">Escallonia rubra</name>
    <dbReference type="NCBI Taxonomy" id="112253"/>
    <lineage>
        <taxon>Eukaryota</taxon>
        <taxon>Viridiplantae</taxon>
        <taxon>Streptophyta</taxon>
        <taxon>Embryophyta</taxon>
        <taxon>Tracheophyta</taxon>
        <taxon>Spermatophyta</taxon>
        <taxon>Magnoliopsida</taxon>
        <taxon>eudicotyledons</taxon>
        <taxon>Gunneridae</taxon>
        <taxon>Pentapetalae</taxon>
        <taxon>asterids</taxon>
        <taxon>campanulids</taxon>
        <taxon>Escalloniales</taxon>
        <taxon>Escalloniaceae</taxon>
        <taxon>Escallonia</taxon>
    </lineage>
</organism>
<dbReference type="InterPro" id="IPR053781">
    <property type="entry name" value="F-box_AtFBL13-like"/>
</dbReference>
<evidence type="ECO:0000313" key="3">
    <source>
        <dbReference type="Proteomes" id="UP001187471"/>
    </source>
</evidence>
<evidence type="ECO:0000259" key="1">
    <source>
        <dbReference type="PROSITE" id="PS50181"/>
    </source>
</evidence>
<dbReference type="InterPro" id="IPR036047">
    <property type="entry name" value="F-box-like_dom_sf"/>
</dbReference>
<dbReference type="InterPro" id="IPR055357">
    <property type="entry name" value="LRR_At1g61320_AtMIF1"/>
</dbReference>
<dbReference type="SMART" id="SM00256">
    <property type="entry name" value="FBOX"/>
    <property type="match status" value="2"/>
</dbReference>
<dbReference type="InterPro" id="IPR032675">
    <property type="entry name" value="LRR_dom_sf"/>
</dbReference>
<reference evidence="2" key="1">
    <citation type="submission" date="2022-12" db="EMBL/GenBank/DDBJ databases">
        <title>Draft genome assemblies for two species of Escallonia (Escalloniales).</title>
        <authorList>
            <person name="Chanderbali A."/>
            <person name="Dervinis C."/>
            <person name="Anghel I."/>
            <person name="Soltis D."/>
            <person name="Soltis P."/>
            <person name="Zapata F."/>
        </authorList>
    </citation>
    <scope>NUCLEOTIDE SEQUENCE</scope>
    <source>
        <strain evidence="2">UCBG92.1500</strain>
        <tissue evidence="2">Leaf</tissue>
    </source>
</reference>
<dbReference type="AlphaFoldDB" id="A0AA88QT75"/>